<keyword evidence="7" id="KW-1185">Reference proteome</keyword>
<dbReference type="InterPro" id="IPR044640">
    <property type="entry name" value="RU2A"/>
</dbReference>
<name>Q4N8N2_THEPA</name>
<dbReference type="STRING" id="5875.Q4N8N2"/>
<proteinExistence type="inferred from homology"/>
<evidence type="ECO:0000256" key="1">
    <source>
        <dbReference type="ARBA" id="ARBA00004123"/>
    </source>
</evidence>
<dbReference type="eggNOG" id="KOG1644">
    <property type="taxonomic scope" value="Eukaryota"/>
</dbReference>
<evidence type="ECO:0000313" key="6">
    <source>
        <dbReference type="EMBL" id="EAN33676.1"/>
    </source>
</evidence>
<dbReference type="EMBL" id="AAGK01000001">
    <property type="protein sequence ID" value="EAN33676.1"/>
    <property type="molecule type" value="Genomic_DNA"/>
</dbReference>
<evidence type="ECO:0000313" key="7">
    <source>
        <dbReference type="Proteomes" id="UP000001949"/>
    </source>
</evidence>
<accession>Q4N8N2</accession>
<dbReference type="InterPro" id="IPR001611">
    <property type="entry name" value="Leu-rich_rpt"/>
</dbReference>
<comment type="subcellular location">
    <subcellularLocation>
        <location evidence="1">Nucleus</location>
    </subcellularLocation>
</comment>
<dbReference type="Pfam" id="PF14580">
    <property type="entry name" value="LRR_9"/>
    <property type="match status" value="1"/>
</dbReference>
<keyword evidence="3" id="KW-0677">Repeat</keyword>
<dbReference type="GO" id="GO:0030620">
    <property type="term" value="F:U2 snRNA binding"/>
    <property type="evidence" value="ECO:0007669"/>
    <property type="project" value="InterPro"/>
</dbReference>
<dbReference type="GO" id="GO:0005634">
    <property type="term" value="C:nucleus"/>
    <property type="evidence" value="ECO:0007669"/>
    <property type="project" value="UniProtKB-SubCell"/>
</dbReference>
<dbReference type="AlphaFoldDB" id="Q4N8N2"/>
<dbReference type="GO" id="GO:1990904">
    <property type="term" value="C:ribonucleoprotein complex"/>
    <property type="evidence" value="ECO:0007669"/>
    <property type="project" value="UniProtKB-KW"/>
</dbReference>
<evidence type="ECO:0000256" key="2">
    <source>
        <dbReference type="ARBA" id="ARBA00022614"/>
    </source>
</evidence>
<reference evidence="6 7" key="1">
    <citation type="journal article" date="2005" name="Science">
        <title>Genome sequence of Theileria parva, a bovine pathogen that transforms lymphocytes.</title>
        <authorList>
            <person name="Gardner M.J."/>
            <person name="Bishop R."/>
            <person name="Shah T."/>
            <person name="de Villiers E.P."/>
            <person name="Carlton J.M."/>
            <person name="Hall N."/>
            <person name="Ren Q."/>
            <person name="Paulsen I.T."/>
            <person name="Pain A."/>
            <person name="Berriman M."/>
            <person name="Wilson R.J.M."/>
            <person name="Sato S."/>
            <person name="Ralph S.A."/>
            <person name="Mann D.J."/>
            <person name="Xiong Z."/>
            <person name="Shallom S.J."/>
            <person name="Weidman J."/>
            <person name="Jiang L."/>
            <person name="Lynn J."/>
            <person name="Weaver B."/>
            <person name="Shoaibi A."/>
            <person name="Domingo A.R."/>
            <person name="Wasawo D."/>
            <person name="Crabtree J."/>
            <person name="Wortman J.R."/>
            <person name="Haas B."/>
            <person name="Angiuoli S.V."/>
            <person name="Creasy T.H."/>
            <person name="Lu C."/>
            <person name="Suh B."/>
            <person name="Silva J.C."/>
            <person name="Utterback T.R."/>
            <person name="Feldblyum T.V."/>
            <person name="Pertea M."/>
            <person name="Allen J."/>
            <person name="Nierman W.C."/>
            <person name="Taracha E.L.N."/>
            <person name="Salzberg S.L."/>
            <person name="White O.R."/>
            <person name="Fitzhugh H.A."/>
            <person name="Morzaria S."/>
            <person name="Venter J.C."/>
            <person name="Fraser C.M."/>
            <person name="Nene V."/>
        </authorList>
    </citation>
    <scope>NUCLEOTIDE SEQUENCE [LARGE SCALE GENOMIC DNA]</scope>
    <source>
        <strain evidence="6 7">Muguga</strain>
    </source>
</reference>
<dbReference type="VEuPathDB" id="PiroplasmaDB:TpMuguga_01g00432"/>
<dbReference type="InterPro" id="IPR032675">
    <property type="entry name" value="LRR_dom_sf"/>
</dbReference>
<evidence type="ECO:0000256" key="5">
    <source>
        <dbReference type="ARBA" id="ARBA00024196"/>
    </source>
</evidence>
<evidence type="ECO:0000256" key="4">
    <source>
        <dbReference type="ARBA" id="ARBA00023242"/>
    </source>
</evidence>
<dbReference type="PANTHER" id="PTHR10552">
    <property type="entry name" value="U2 SMALL NUCLEAR RIBONUCLEOPROTEIN A"/>
    <property type="match status" value="1"/>
</dbReference>
<dbReference type="FunFam" id="3.80.10.10:FF:000026">
    <property type="entry name" value="U2 small nuclear ribonucleoprotein A"/>
    <property type="match status" value="1"/>
</dbReference>
<protein>
    <submittedName>
        <fullName evidence="6">U2 small nuclear ribonucleoprotein A, putative</fullName>
    </submittedName>
</protein>
<comment type="similarity">
    <text evidence="5">Belongs to the U2 small nuclear ribonucleoprotein A family.</text>
</comment>
<organism evidence="6 7">
    <name type="scientific">Theileria parva</name>
    <name type="common">East coast fever infection agent</name>
    <dbReference type="NCBI Taxonomy" id="5875"/>
    <lineage>
        <taxon>Eukaryota</taxon>
        <taxon>Sar</taxon>
        <taxon>Alveolata</taxon>
        <taxon>Apicomplexa</taxon>
        <taxon>Aconoidasida</taxon>
        <taxon>Piroplasmida</taxon>
        <taxon>Theileriidae</taxon>
        <taxon>Theileria</taxon>
    </lineage>
</organism>
<dbReference type="SMART" id="SM00369">
    <property type="entry name" value="LRR_TYP"/>
    <property type="match status" value="2"/>
</dbReference>
<dbReference type="PROSITE" id="PS51450">
    <property type="entry name" value="LRR"/>
    <property type="match status" value="1"/>
</dbReference>
<keyword evidence="6" id="KW-0687">Ribonucleoprotein</keyword>
<dbReference type="SUPFAM" id="SSF52058">
    <property type="entry name" value="L domain-like"/>
    <property type="match status" value="1"/>
</dbReference>
<comment type="caution">
    <text evidence="6">The sequence shown here is derived from an EMBL/GenBank/DDBJ whole genome shotgun (WGS) entry which is preliminary data.</text>
</comment>
<dbReference type="InParanoid" id="Q4N8N2"/>
<dbReference type="GO" id="GO:0000398">
    <property type="term" value="P:mRNA splicing, via spliceosome"/>
    <property type="evidence" value="ECO:0007669"/>
    <property type="project" value="InterPro"/>
</dbReference>
<sequence length="185" mass="21011">MKLSPDIISRGYHLLCPTGDRTLSLRGLRISVIANLGTTNDDYDSIDLSNNDIIKLENFPLLTRLKTLIVAGNRISKIANDISESLPNLTSLVLTNNSITSVSQLEPLFNCKKLERLAVLDNHVVAVPHFREYLIHKIPSLKYLNFTRINQKEREESNTLFNSDKRDKLLAEMGYTLENNNNEDE</sequence>
<dbReference type="Proteomes" id="UP000001949">
    <property type="component" value="Unassembled WGS sequence"/>
</dbReference>
<dbReference type="FunCoup" id="Q4N8N2">
    <property type="interactions" value="522"/>
</dbReference>
<keyword evidence="2" id="KW-0433">Leucine-rich repeat</keyword>
<keyword evidence="4" id="KW-0539">Nucleus</keyword>
<dbReference type="Gene3D" id="3.80.10.10">
    <property type="entry name" value="Ribonuclease Inhibitor"/>
    <property type="match status" value="1"/>
</dbReference>
<evidence type="ECO:0000256" key="3">
    <source>
        <dbReference type="ARBA" id="ARBA00022737"/>
    </source>
</evidence>
<dbReference type="OMA" id="PNYREYM"/>
<gene>
    <name evidence="6" type="ordered locus">TP01_0432</name>
</gene>
<dbReference type="PANTHER" id="PTHR10552:SF6">
    <property type="entry name" value="U2 SMALL NUCLEAR RIBONUCLEOPROTEIN A"/>
    <property type="match status" value="1"/>
</dbReference>
<dbReference type="InterPro" id="IPR003591">
    <property type="entry name" value="Leu-rich_rpt_typical-subtyp"/>
</dbReference>
<dbReference type="KEGG" id="tpv:TP01_0432"/>